<gene>
    <name evidence="1" type="ORF">BT63DRAFT_417212</name>
</gene>
<dbReference type="EMBL" id="MU004240">
    <property type="protein sequence ID" value="KAF2665671.1"/>
    <property type="molecule type" value="Genomic_DNA"/>
</dbReference>
<dbReference type="AlphaFoldDB" id="A0A6A6U243"/>
<reference evidence="1" key="1">
    <citation type="journal article" date="2020" name="Stud. Mycol.">
        <title>101 Dothideomycetes genomes: a test case for predicting lifestyles and emergence of pathogens.</title>
        <authorList>
            <person name="Haridas S."/>
            <person name="Albert R."/>
            <person name="Binder M."/>
            <person name="Bloem J."/>
            <person name="Labutti K."/>
            <person name="Salamov A."/>
            <person name="Andreopoulos B."/>
            <person name="Baker S."/>
            <person name="Barry K."/>
            <person name="Bills G."/>
            <person name="Bluhm B."/>
            <person name="Cannon C."/>
            <person name="Castanera R."/>
            <person name="Culley D."/>
            <person name="Daum C."/>
            <person name="Ezra D."/>
            <person name="Gonzalez J."/>
            <person name="Henrissat B."/>
            <person name="Kuo A."/>
            <person name="Liang C."/>
            <person name="Lipzen A."/>
            <person name="Lutzoni F."/>
            <person name="Magnuson J."/>
            <person name="Mondo S."/>
            <person name="Nolan M."/>
            <person name="Ohm R."/>
            <person name="Pangilinan J."/>
            <person name="Park H.-J."/>
            <person name="Ramirez L."/>
            <person name="Alfaro M."/>
            <person name="Sun H."/>
            <person name="Tritt A."/>
            <person name="Yoshinaga Y."/>
            <person name="Zwiers L.-H."/>
            <person name="Turgeon B."/>
            <person name="Goodwin S."/>
            <person name="Spatafora J."/>
            <person name="Crous P."/>
            <person name="Grigoriev I."/>
        </authorList>
    </citation>
    <scope>NUCLEOTIDE SEQUENCE</scope>
    <source>
        <strain evidence="1">CBS 115976</strain>
    </source>
</reference>
<protein>
    <submittedName>
        <fullName evidence="1">Uncharacterized protein</fullName>
    </submittedName>
</protein>
<name>A0A6A6U243_9PEZI</name>
<proteinExistence type="predicted"/>
<organism evidence="1 2">
    <name type="scientific">Microthyrium microscopicum</name>
    <dbReference type="NCBI Taxonomy" id="703497"/>
    <lineage>
        <taxon>Eukaryota</taxon>
        <taxon>Fungi</taxon>
        <taxon>Dikarya</taxon>
        <taxon>Ascomycota</taxon>
        <taxon>Pezizomycotina</taxon>
        <taxon>Dothideomycetes</taxon>
        <taxon>Dothideomycetes incertae sedis</taxon>
        <taxon>Microthyriales</taxon>
        <taxon>Microthyriaceae</taxon>
        <taxon>Microthyrium</taxon>
    </lineage>
</organism>
<evidence type="ECO:0000313" key="1">
    <source>
        <dbReference type="EMBL" id="KAF2665671.1"/>
    </source>
</evidence>
<accession>A0A6A6U243</accession>
<sequence>MQTGRPILVKMFCSYSHTLFLMSEIFQLDKLPDRETYLSNLFLALALPPLGLSVFTGTTRCTSRTLFPEILATCRQFYDEVKHILYDNRFLLPRDPLFSYLPNGQSLSTEPYKMLDANTISHITHLVFDYDLVAKTFVVGPGPWVTAEHLKMKRKRLSDLFVGDTAVTCIVALKTLSAPTHRKASWPAPSYGWRNSIKAFQERRPPLKKIEYWFHPPLNELNPVPMRGNPDDTTPWERSAKKILGAYDAWLGQPYQGVNPQQQSSQLNAVLPAVQDGDDIAARPLKVGFDAENGCIFHADSKWPLPLKFTLHQHRVRMVREWLSHKPIASNLKYNSSGSGYFQPVDSQWADGADELDYWDYSFQTRTRFQHRSQVRVHMTLVSTPSTHALCQIVGDWGHMSRMEALELAKPGKKDFYWNLSILGVLCAGVLTPVCEK</sequence>
<evidence type="ECO:0000313" key="2">
    <source>
        <dbReference type="Proteomes" id="UP000799302"/>
    </source>
</evidence>
<dbReference type="Proteomes" id="UP000799302">
    <property type="component" value="Unassembled WGS sequence"/>
</dbReference>
<keyword evidence="2" id="KW-1185">Reference proteome</keyword>